<dbReference type="Gene3D" id="2.20.28.50">
    <property type="entry name" value="degv family protein"/>
    <property type="match status" value="1"/>
</dbReference>
<keyword evidence="4" id="KW-1185">Reference proteome</keyword>
<dbReference type="InterPro" id="IPR003797">
    <property type="entry name" value="DegV"/>
</dbReference>
<dbReference type="PANTHER" id="PTHR33434:SF3">
    <property type="entry name" value="DEGV DOMAIN-CONTAINING PROTEIN YITS"/>
    <property type="match status" value="1"/>
</dbReference>
<dbReference type="EMBL" id="JAJEQF010000034">
    <property type="protein sequence ID" value="MCC2168391.1"/>
    <property type="molecule type" value="Genomic_DNA"/>
</dbReference>
<dbReference type="RefSeq" id="WP_021914879.1">
    <property type="nucleotide sequence ID" value="NZ_JAJEQF010000034.1"/>
</dbReference>
<evidence type="ECO:0000313" key="3">
    <source>
        <dbReference type="EMBL" id="MCC2168391.1"/>
    </source>
</evidence>
<dbReference type="Gene3D" id="3.40.50.10440">
    <property type="entry name" value="Dihydroxyacetone kinase, domain 1"/>
    <property type="match status" value="1"/>
</dbReference>
<dbReference type="InterPro" id="IPR050270">
    <property type="entry name" value="DegV_domain_contain"/>
</dbReference>
<dbReference type="AlphaFoldDB" id="A0AAE3DP16"/>
<proteinExistence type="predicted"/>
<dbReference type="InterPro" id="IPR043168">
    <property type="entry name" value="DegV_C"/>
</dbReference>
<name>A0AAE3DP16_9FIRM</name>
<protein>
    <submittedName>
        <fullName evidence="3">DegV family protein</fullName>
    </submittedName>
</protein>
<sequence length="295" mass="32864">MREYVVTCCSTADMSRTFMETNEVPFAMFHYQLDGKEYADDLYSSISPEVFYKMIGDGAQPVTSQVNAEAYCALFEPVLKSGKDVLHLTLSSGISGSINSANVAKTQMEEKYPDRRVMVVDSLAASSGYGMLVEQTLENQRAGMSLEENAAWIVAHRNTLHHWFFSTDLTSYIRGGRVSKTAGFFGKMLNICPLLNVNSEGRLIPRSKYRGKKQVIREIVKRMEEHAQNGREYSGKCYISQSACMEDAKAVAQLVEETFPKLDGKVQINNIGTVIGSHTGPGTVALYFWGDERTL</sequence>
<dbReference type="Gene3D" id="3.30.1180.10">
    <property type="match status" value="1"/>
</dbReference>
<evidence type="ECO:0000313" key="4">
    <source>
        <dbReference type="Proteomes" id="UP001199355"/>
    </source>
</evidence>
<accession>A0AAE3DP16</accession>
<evidence type="ECO:0000256" key="1">
    <source>
        <dbReference type="ARBA" id="ARBA00003238"/>
    </source>
</evidence>
<comment type="function">
    <text evidence="1">May bind long-chain fatty acids, such as palmitate, and may play a role in lipid transport or fatty acid metabolism.</text>
</comment>
<dbReference type="Pfam" id="PF02645">
    <property type="entry name" value="DegV"/>
    <property type="match status" value="1"/>
</dbReference>
<dbReference type="PROSITE" id="PS51482">
    <property type="entry name" value="DEGV"/>
    <property type="match status" value="1"/>
</dbReference>
<dbReference type="SUPFAM" id="SSF82549">
    <property type="entry name" value="DAK1/DegV-like"/>
    <property type="match status" value="1"/>
</dbReference>
<gene>
    <name evidence="3" type="ORF">LKD45_11960</name>
</gene>
<dbReference type="PANTHER" id="PTHR33434">
    <property type="entry name" value="DEGV DOMAIN-CONTAINING PROTEIN DR_1986-RELATED"/>
    <property type="match status" value="1"/>
</dbReference>
<comment type="caution">
    <text evidence="3">The sequence shown here is derived from an EMBL/GenBank/DDBJ whole genome shotgun (WGS) entry which is preliminary data.</text>
</comment>
<organism evidence="3 4">
    <name type="scientific">Gallintestinimicrobium propionicum</name>
    <dbReference type="NCBI Taxonomy" id="2981770"/>
    <lineage>
        <taxon>Bacteria</taxon>
        <taxon>Bacillati</taxon>
        <taxon>Bacillota</taxon>
        <taxon>Clostridia</taxon>
        <taxon>Lachnospirales</taxon>
        <taxon>Lachnospiraceae</taxon>
        <taxon>Gallintestinimicrobium</taxon>
    </lineage>
</organism>
<keyword evidence="2" id="KW-0446">Lipid-binding</keyword>
<evidence type="ECO:0000256" key="2">
    <source>
        <dbReference type="ARBA" id="ARBA00023121"/>
    </source>
</evidence>
<dbReference type="NCBIfam" id="TIGR00762">
    <property type="entry name" value="DegV"/>
    <property type="match status" value="1"/>
</dbReference>
<dbReference type="GO" id="GO:0008289">
    <property type="term" value="F:lipid binding"/>
    <property type="evidence" value="ECO:0007669"/>
    <property type="project" value="UniProtKB-KW"/>
</dbReference>
<dbReference type="Proteomes" id="UP001199355">
    <property type="component" value="Unassembled WGS sequence"/>
</dbReference>
<reference evidence="3 4" key="1">
    <citation type="submission" date="2021-10" db="EMBL/GenBank/DDBJ databases">
        <title>Anaerobic single-cell dispensing facilitates the cultivation of human gut bacteria.</title>
        <authorList>
            <person name="Afrizal A."/>
        </authorList>
    </citation>
    <scope>NUCLEOTIDE SEQUENCE [LARGE SCALE GENOMIC DNA]</scope>
    <source>
        <strain evidence="3 4">CLA-AA-H244</strain>
    </source>
</reference>